<keyword evidence="2" id="KW-1185">Reference proteome</keyword>
<protein>
    <submittedName>
        <fullName evidence="1">Class I SAM-dependent methyltransferase</fullName>
    </submittedName>
</protein>
<comment type="caution">
    <text evidence="1">The sequence shown here is derived from an EMBL/GenBank/DDBJ whole genome shotgun (WGS) entry which is preliminary data.</text>
</comment>
<accession>A0ABS9DEL1</accession>
<dbReference type="GO" id="GO:0008168">
    <property type="term" value="F:methyltransferase activity"/>
    <property type="evidence" value="ECO:0007669"/>
    <property type="project" value="UniProtKB-KW"/>
</dbReference>
<organism evidence="1 2">
    <name type="scientific">Paraglaciecola algarum</name>
    <dbReference type="NCBI Taxonomy" id="3050085"/>
    <lineage>
        <taxon>Bacteria</taxon>
        <taxon>Pseudomonadati</taxon>
        <taxon>Pseudomonadota</taxon>
        <taxon>Gammaproteobacteria</taxon>
        <taxon>Alteromonadales</taxon>
        <taxon>Alteromonadaceae</taxon>
        <taxon>Paraglaciecola</taxon>
    </lineage>
</organism>
<sequence>MKDLNNYYSHARTELAALVPSNTNNVVLELGCGGGATCAYIAREKKADEIWGIEKFTDAASHAKELKVLDHVLEGDAEVMIKTLPKEHFSHIIAGDILEHLVDPWTVCEDLKQNLKDGGVFICSIPNIRNLSFVLKLLFKKRFEYKDSGVLDRTHLRFFARKDVYQMFENAGYSNIKIGPVRPKKKLSYKLGKIIFGDLLTKGFLVTAQLKNSQNKEA</sequence>
<evidence type="ECO:0000313" key="2">
    <source>
        <dbReference type="Proteomes" id="UP001521137"/>
    </source>
</evidence>
<dbReference type="CDD" id="cd02440">
    <property type="entry name" value="AdoMet_MTases"/>
    <property type="match status" value="1"/>
</dbReference>
<proteinExistence type="predicted"/>
<dbReference type="Proteomes" id="UP001521137">
    <property type="component" value="Unassembled WGS sequence"/>
</dbReference>
<keyword evidence="1" id="KW-0489">Methyltransferase</keyword>
<dbReference type="GO" id="GO:0032259">
    <property type="term" value="P:methylation"/>
    <property type="evidence" value="ECO:0007669"/>
    <property type="project" value="UniProtKB-KW"/>
</dbReference>
<dbReference type="PANTHER" id="PTHR43861">
    <property type="entry name" value="TRANS-ACONITATE 2-METHYLTRANSFERASE-RELATED"/>
    <property type="match status" value="1"/>
</dbReference>
<dbReference type="RefSeq" id="WP_235314579.1">
    <property type="nucleotide sequence ID" value="NZ_JAKGAS010000022.1"/>
</dbReference>
<keyword evidence="1" id="KW-0808">Transferase</keyword>
<evidence type="ECO:0000313" key="1">
    <source>
        <dbReference type="EMBL" id="MCF2950482.1"/>
    </source>
</evidence>
<reference evidence="1 2" key="1">
    <citation type="submission" date="2022-01" db="EMBL/GenBank/DDBJ databases">
        <title>Paraglaciecola sp. G1-23.</title>
        <authorList>
            <person name="Jin M.S."/>
            <person name="Han D.M."/>
            <person name="Kim H.M."/>
            <person name="Jeon C.O."/>
        </authorList>
    </citation>
    <scope>NUCLEOTIDE SEQUENCE [LARGE SCALE GENOMIC DNA]</scope>
    <source>
        <strain evidence="1 2">G1-23</strain>
    </source>
</reference>
<dbReference type="InterPro" id="IPR029063">
    <property type="entry name" value="SAM-dependent_MTases_sf"/>
</dbReference>
<name>A0ABS9DEL1_9ALTE</name>
<dbReference type="Gene3D" id="3.40.50.150">
    <property type="entry name" value="Vaccinia Virus protein VP39"/>
    <property type="match status" value="1"/>
</dbReference>
<dbReference type="SUPFAM" id="SSF53335">
    <property type="entry name" value="S-adenosyl-L-methionine-dependent methyltransferases"/>
    <property type="match status" value="1"/>
</dbReference>
<dbReference type="Pfam" id="PF13489">
    <property type="entry name" value="Methyltransf_23"/>
    <property type="match status" value="1"/>
</dbReference>
<gene>
    <name evidence="1" type="ORF">L0668_20405</name>
</gene>
<dbReference type="EMBL" id="JAKGAS010000022">
    <property type="protein sequence ID" value="MCF2950482.1"/>
    <property type="molecule type" value="Genomic_DNA"/>
</dbReference>